<protein>
    <submittedName>
        <fullName evidence="2">Uncharacterized protein</fullName>
    </submittedName>
</protein>
<reference evidence="3" key="1">
    <citation type="journal article" date="2019" name="Int. J. Syst. Evol. Microbiol.">
        <title>The Global Catalogue of Microorganisms (GCM) 10K type strain sequencing project: providing services to taxonomists for standard genome sequencing and annotation.</title>
        <authorList>
            <consortium name="The Broad Institute Genomics Platform"/>
            <consortium name="The Broad Institute Genome Sequencing Center for Infectious Disease"/>
            <person name="Wu L."/>
            <person name="Ma J."/>
        </authorList>
    </citation>
    <scope>NUCLEOTIDE SEQUENCE [LARGE SCALE GENOMIC DNA]</scope>
    <source>
        <strain evidence="3">KCTC 52416</strain>
    </source>
</reference>
<evidence type="ECO:0000313" key="3">
    <source>
        <dbReference type="Proteomes" id="UP001595526"/>
    </source>
</evidence>
<name>A0ABV7JIP8_9SPHI</name>
<feature type="compositionally biased region" description="Polar residues" evidence="1">
    <location>
        <begin position="21"/>
        <end position="33"/>
    </location>
</feature>
<gene>
    <name evidence="2" type="ORF">ACFOET_09565</name>
</gene>
<evidence type="ECO:0000256" key="1">
    <source>
        <dbReference type="SAM" id="MobiDB-lite"/>
    </source>
</evidence>
<proteinExistence type="predicted"/>
<dbReference type="Proteomes" id="UP001595526">
    <property type="component" value="Unassembled WGS sequence"/>
</dbReference>
<sequence>MAIQKGSIILEGQIGNLSFYRSNGKPQVRQHSGVSKDRITKDPRFARTRENNLEFGRASNAAKLIRVAVRRSLGDRYELFKDPGMVNRLSTRMGAIIRADVEHERGNRIVQVGNLGMLSGFGFTSTAALKDVLLVPPRYVCQWDKGIVELALPGLRPDAAMAAPRDAVLCSFHVTALSFNESYEWLPIAAQHHELLSLDYRGMPPQSFSLELPGAPSDALIICFGISFYKTIGGYPVPIIESGRNVLEVIGVEGFSEGHPLGRIRASD</sequence>
<evidence type="ECO:0000313" key="2">
    <source>
        <dbReference type="EMBL" id="MFC3197859.1"/>
    </source>
</evidence>
<keyword evidence="3" id="KW-1185">Reference proteome</keyword>
<comment type="caution">
    <text evidence="2">The sequence shown here is derived from an EMBL/GenBank/DDBJ whole genome shotgun (WGS) entry which is preliminary data.</text>
</comment>
<dbReference type="EMBL" id="JBHRTA010000030">
    <property type="protein sequence ID" value="MFC3197859.1"/>
    <property type="molecule type" value="Genomic_DNA"/>
</dbReference>
<feature type="region of interest" description="Disordered" evidence="1">
    <location>
        <begin position="21"/>
        <end position="40"/>
    </location>
</feature>
<dbReference type="RefSeq" id="WP_379021954.1">
    <property type="nucleotide sequence ID" value="NZ_JBHRTA010000030.1"/>
</dbReference>
<accession>A0ABV7JIP8</accession>
<organism evidence="2 3">
    <name type="scientific">Parapedobacter deserti</name>
    <dbReference type="NCBI Taxonomy" id="1912957"/>
    <lineage>
        <taxon>Bacteria</taxon>
        <taxon>Pseudomonadati</taxon>
        <taxon>Bacteroidota</taxon>
        <taxon>Sphingobacteriia</taxon>
        <taxon>Sphingobacteriales</taxon>
        <taxon>Sphingobacteriaceae</taxon>
        <taxon>Parapedobacter</taxon>
    </lineage>
</organism>